<feature type="region of interest" description="Disordered" evidence="1">
    <location>
        <begin position="55"/>
        <end position="158"/>
    </location>
</feature>
<feature type="compositionally biased region" description="Low complexity" evidence="1">
    <location>
        <begin position="129"/>
        <end position="138"/>
    </location>
</feature>
<organism evidence="2 3">
    <name type="scientific">Panicum hallii var. hallii</name>
    <dbReference type="NCBI Taxonomy" id="1504633"/>
    <lineage>
        <taxon>Eukaryota</taxon>
        <taxon>Viridiplantae</taxon>
        <taxon>Streptophyta</taxon>
        <taxon>Embryophyta</taxon>
        <taxon>Tracheophyta</taxon>
        <taxon>Spermatophyta</taxon>
        <taxon>Magnoliopsida</taxon>
        <taxon>Liliopsida</taxon>
        <taxon>Poales</taxon>
        <taxon>Poaceae</taxon>
        <taxon>PACMAD clade</taxon>
        <taxon>Panicoideae</taxon>
        <taxon>Panicodae</taxon>
        <taxon>Paniceae</taxon>
        <taxon>Panicinae</taxon>
        <taxon>Panicum</taxon>
        <taxon>Panicum sect. Panicum</taxon>
    </lineage>
</organism>
<dbReference type="Proteomes" id="UP000244336">
    <property type="component" value="Chromosome 9"/>
</dbReference>
<proteinExistence type="predicted"/>
<gene>
    <name evidence="2" type="ORF">GQ55_9G603100</name>
</gene>
<feature type="compositionally biased region" description="Pro residues" evidence="1">
    <location>
        <begin position="139"/>
        <end position="154"/>
    </location>
</feature>
<feature type="compositionally biased region" description="Polar residues" evidence="1">
    <location>
        <begin position="55"/>
        <end position="69"/>
    </location>
</feature>
<evidence type="ECO:0000313" key="3">
    <source>
        <dbReference type="Proteomes" id="UP000244336"/>
    </source>
</evidence>
<feature type="compositionally biased region" description="Low complexity" evidence="1">
    <location>
        <begin position="74"/>
        <end position="86"/>
    </location>
</feature>
<keyword evidence="3" id="KW-1185">Reference proteome</keyword>
<sequence>MAPAGVHRRRAVFRLYRPPWRWTVNENGQDRRGVQLQAVTAPFVFLPRRAARVPSPSTTRCWSVPAQSSHEPRAAPARKSAAPRIADGGGVREAGAARKKEATTGLPTATWAPRTACSSSTTGPRRSFASSTLSATPSPSSPPSPAPASSPPRRPGTQVTLIPMLIDGAGLDDSTSPPTLVICLTAGAAGGGISGRGWCHGGTSALGSRAVFVGETHFVLVVVST</sequence>
<protein>
    <submittedName>
        <fullName evidence="2">Uncharacterized protein</fullName>
    </submittedName>
</protein>
<name>A0A2T7CHH5_9POAL</name>
<dbReference type="EMBL" id="CM009757">
    <property type="protein sequence ID" value="PUZ42703.1"/>
    <property type="molecule type" value="Genomic_DNA"/>
</dbReference>
<evidence type="ECO:0000256" key="1">
    <source>
        <dbReference type="SAM" id="MobiDB-lite"/>
    </source>
</evidence>
<dbReference type="AlphaFoldDB" id="A0A2T7CHH5"/>
<reference evidence="2 3" key="1">
    <citation type="submission" date="2018-04" db="EMBL/GenBank/DDBJ databases">
        <title>WGS assembly of Panicum hallii var. hallii HAL2.</title>
        <authorList>
            <person name="Lovell J."/>
            <person name="Jenkins J."/>
            <person name="Lowry D."/>
            <person name="Mamidi S."/>
            <person name="Sreedasyam A."/>
            <person name="Weng X."/>
            <person name="Barry K."/>
            <person name="Bonette J."/>
            <person name="Campitelli B."/>
            <person name="Daum C."/>
            <person name="Gordon S."/>
            <person name="Gould B."/>
            <person name="Lipzen A."/>
            <person name="MacQueen A."/>
            <person name="Palacio-Mejia J."/>
            <person name="Plott C."/>
            <person name="Shakirov E."/>
            <person name="Shu S."/>
            <person name="Yoshinaga Y."/>
            <person name="Zane M."/>
            <person name="Rokhsar D."/>
            <person name="Grimwood J."/>
            <person name="Schmutz J."/>
            <person name="Juenger T."/>
        </authorList>
    </citation>
    <scope>NUCLEOTIDE SEQUENCE [LARGE SCALE GENOMIC DNA]</scope>
    <source>
        <strain evidence="3">cv. HAL2</strain>
    </source>
</reference>
<dbReference type="Gramene" id="PUZ42703">
    <property type="protein sequence ID" value="PUZ42703"/>
    <property type="gene ID" value="GQ55_9G603100"/>
</dbReference>
<evidence type="ECO:0000313" key="2">
    <source>
        <dbReference type="EMBL" id="PUZ42703.1"/>
    </source>
</evidence>
<accession>A0A2T7CHH5</accession>